<comment type="caution">
    <text evidence="1">The sequence shown here is derived from an EMBL/GenBank/DDBJ whole genome shotgun (WGS) entry which is preliminary data.</text>
</comment>
<dbReference type="STRING" id="1193181.BN10_560069"/>
<evidence type="ECO:0008006" key="3">
    <source>
        <dbReference type="Google" id="ProtNLM"/>
    </source>
</evidence>
<sequence>MSEVLDLLGRGDLRVLGRIIGSSNSALLVEVSLDGQTALAIHKPIAFERPLWDYPNGDLAHREHAAYLISEAGGFEVVPPTVVREGPWGLGSTQQWVGDPDQPVDPVVVVCAAAEVPQEWLRVIEGQDEDGEAVVLAHAADSAVRSVAVLDAVLNNSDRKGLHLVRVDNGVRGFDHGVSLGVQPKLRSVLWGWAGDPLPSADVDRLDQLASALSEPILRGALTTCLTADEVAALEARVALLRRTRRHPVPTTDWPAIPWPAM</sequence>
<dbReference type="RefSeq" id="WP_010850225.1">
    <property type="nucleotide sequence ID" value="NZ_HF570956.1"/>
</dbReference>
<evidence type="ECO:0000313" key="1">
    <source>
        <dbReference type="EMBL" id="CCH70376.1"/>
    </source>
</evidence>
<name>N0E3K9_9MICO</name>
<dbReference type="HOGENOM" id="CLU_085318_0_0_11"/>
<proteinExistence type="predicted"/>
<dbReference type="eggNOG" id="COG5032">
    <property type="taxonomic scope" value="Bacteria"/>
</dbReference>
<dbReference type="Proteomes" id="UP000013167">
    <property type="component" value="Unassembled WGS sequence"/>
</dbReference>
<evidence type="ECO:0000313" key="2">
    <source>
        <dbReference type="Proteomes" id="UP000013167"/>
    </source>
</evidence>
<protein>
    <recommendedName>
        <fullName evidence="3">Phosphatidylinositol 3-and 4-kinase</fullName>
    </recommendedName>
</protein>
<organism evidence="1 2">
    <name type="scientific">Phycicoccus elongatus Lp2</name>
    <dbReference type="NCBI Taxonomy" id="1193181"/>
    <lineage>
        <taxon>Bacteria</taxon>
        <taxon>Bacillati</taxon>
        <taxon>Actinomycetota</taxon>
        <taxon>Actinomycetes</taxon>
        <taxon>Micrococcales</taxon>
        <taxon>Intrasporangiaceae</taxon>
        <taxon>Phycicoccus</taxon>
    </lineage>
</organism>
<dbReference type="InterPro" id="IPR022292">
    <property type="entry name" value="CHP03843"/>
</dbReference>
<reference evidence="1 2" key="1">
    <citation type="journal article" date="2013" name="ISME J.">
        <title>A metabolic model for members of the genus Tetrasphaera involved in enhanced biological phosphorus removal.</title>
        <authorList>
            <person name="Kristiansen R."/>
            <person name="Nguyen H.T.T."/>
            <person name="Saunders A.M."/>
            <person name="Nielsen J.L."/>
            <person name="Wimmer R."/>
            <person name="Le V.Q."/>
            <person name="McIlroy S.J."/>
            <person name="Petrovski S."/>
            <person name="Seviour R.J."/>
            <person name="Calteau A."/>
            <person name="Nielsen K.L."/>
            <person name="Nielsen P.H."/>
        </authorList>
    </citation>
    <scope>NUCLEOTIDE SEQUENCE [LARGE SCALE GENOMIC DNA]</scope>
    <source>
        <strain evidence="1 2">Lp2</strain>
    </source>
</reference>
<dbReference type="EMBL" id="CAIZ01000126">
    <property type="protein sequence ID" value="CCH70376.1"/>
    <property type="molecule type" value="Genomic_DNA"/>
</dbReference>
<keyword evidence="2" id="KW-1185">Reference proteome</keyword>
<dbReference type="OrthoDB" id="3423180at2"/>
<accession>N0E3K9</accession>
<gene>
    <name evidence="1" type="ORF">BN10_560069</name>
</gene>
<dbReference type="AlphaFoldDB" id="N0E3K9"/>
<dbReference type="NCBIfam" id="TIGR03843">
    <property type="entry name" value="SCO1664 family protein"/>
    <property type="match status" value="1"/>
</dbReference>